<accession>A0A2J7QAD4</accession>
<keyword evidence="5" id="KW-1185">Reference proteome</keyword>
<reference evidence="4 5" key="1">
    <citation type="submission" date="2017-12" db="EMBL/GenBank/DDBJ databases">
        <title>Hemimetabolous genomes reveal molecular basis of termite eusociality.</title>
        <authorList>
            <person name="Harrison M.C."/>
            <person name="Jongepier E."/>
            <person name="Robertson H.M."/>
            <person name="Arning N."/>
            <person name="Bitard-Feildel T."/>
            <person name="Chao H."/>
            <person name="Childers C.P."/>
            <person name="Dinh H."/>
            <person name="Doddapaneni H."/>
            <person name="Dugan S."/>
            <person name="Gowin J."/>
            <person name="Greiner C."/>
            <person name="Han Y."/>
            <person name="Hu H."/>
            <person name="Hughes D.S.T."/>
            <person name="Huylmans A.-K."/>
            <person name="Kemena C."/>
            <person name="Kremer L.P.M."/>
            <person name="Lee S.L."/>
            <person name="Lopez-Ezquerra A."/>
            <person name="Mallet L."/>
            <person name="Monroy-Kuhn J.M."/>
            <person name="Moser A."/>
            <person name="Murali S.C."/>
            <person name="Muzny D.M."/>
            <person name="Otani S."/>
            <person name="Piulachs M.-D."/>
            <person name="Poelchau M."/>
            <person name="Qu J."/>
            <person name="Schaub F."/>
            <person name="Wada-Katsumata A."/>
            <person name="Worley K.C."/>
            <person name="Xie Q."/>
            <person name="Ylla G."/>
            <person name="Poulsen M."/>
            <person name="Gibbs R.A."/>
            <person name="Schal C."/>
            <person name="Richards S."/>
            <person name="Belles X."/>
            <person name="Korb J."/>
            <person name="Bornberg-Bauer E."/>
        </authorList>
    </citation>
    <scope>NUCLEOTIDE SEQUENCE [LARGE SCALE GENOMIC DNA]</scope>
    <source>
        <tissue evidence="4">Whole body</tissue>
    </source>
</reference>
<dbReference type="CDD" id="cd19495">
    <property type="entry name" value="Elp6"/>
    <property type="match status" value="1"/>
</dbReference>
<dbReference type="OrthoDB" id="9995306at2759"/>
<evidence type="ECO:0000313" key="5">
    <source>
        <dbReference type="Proteomes" id="UP000235965"/>
    </source>
</evidence>
<dbReference type="InterPro" id="IPR018627">
    <property type="entry name" value="ELP6"/>
</dbReference>
<dbReference type="InterPro" id="IPR027417">
    <property type="entry name" value="P-loop_NTPase"/>
</dbReference>
<dbReference type="Pfam" id="PF09807">
    <property type="entry name" value="ELP6"/>
    <property type="match status" value="1"/>
</dbReference>
<comment type="pathway">
    <text evidence="1">tRNA modification; 5-methoxycarbonylmethyl-2-thiouridine-tRNA biosynthesis.</text>
</comment>
<evidence type="ECO:0000256" key="2">
    <source>
        <dbReference type="ARBA" id="ARBA00008837"/>
    </source>
</evidence>
<dbReference type="EMBL" id="NEVH01016331">
    <property type="protein sequence ID" value="PNF25544.1"/>
    <property type="molecule type" value="Genomic_DNA"/>
</dbReference>
<dbReference type="UniPathway" id="UPA00988"/>
<gene>
    <name evidence="4" type="primary">Elp6_1</name>
    <name evidence="4" type="ORF">B7P43_G05177</name>
</gene>
<dbReference type="PANTHER" id="PTHR16184:SF6">
    <property type="entry name" value="ELONGATOR COMPLEX PROTEIN 6"/>
    <property type="match status" value="1"/>
</dbReference>
<dbReference type="Gene3D" id="3.40.50.300">
    <property type="entry name" value="P-loop containing nucleotide triphosphate hydrolases"/>
    <property type="match status" value="1"/>
</dbReference>
<sequence>ALGIDQENSVGKLIAVEEHHSSNGNFVLNCLIAEQVHKEGSVCLVALHNSFGHYHNVGTKLGYNLHQLQEKGCVESIEVLKLLNESLNAEHENRVGNVLFGDEENTMRNLFHLIKGKTEKLLQKRKLVSLVIDDLSNLLSLGISVKEVLSFLQYCRTLLESQPGLSLVVLTHIAEGDDEQQLLNAGLCHVADVIVTVCGLKTGQSSDVSGSMKVTHRRLDQPMIAHEWNKQNLYHFKLLDRQVKVFAPGTATCLI</sequence>
<dbReference type="Proteomes" id="UP000235965">
    <property type="component" value="Unassembled WGS sequence"/>
</dbReference>
<comment type="caution">
    <text evidence="4">The sequence shown here is derived from an EMBL/GenBank/DDBJ whole genome shotgun (WGS) entry which is preliminary data.</text>
</comment>
<dbReference type="GO" id="GO:0033588">
    <property type="term" value="C:elongator holoenzyme complex"/>
    <property type="evidence" value="ECO:0007669"/>
    <property type="project" value="InterPro"/>
</dbReference>
<feature type="non-terminal residue" evidence="4">
    <location>
        <position position="1"/>
    </location>
</feature>
<protein>
    <recommendedName>
        <fullName evidence="3">Elongator complex protein 6</fullName>
    </recommendedName>
</protein>
<proteinExistence type="inferred from homology"/>
<comment type="similarity">
    <text evidence="2">Belongs to the ELP6 family.</text>
</comment>
<dbReference type="PANTHER" id="PTHR16184">
    <property type="entry name" value="ELONGATOR COMPLEX PROTEIN 6"/>
    <property type="match status" value="1"/>
</dbReference>
<dbReference type="AlphaFoldDB" id="A0A2J7QAD4"/>
<evidence type="ECO:0000313" key="4">
    <source>
        <dbReference type="EMBL" id="PNF25544.1"/>
    </source>
</evidence>
<organism evidence="4 5">
    <name type="scientific">Cryptotermes secundus</name>
    <dbReference type="NCBI Taxonomy" id="105785"/>
    <lineage>
        <taxon>Eukaryota</taxon>
        <taxon>Metazoa</taxon>
        <taxon>Ecdysozoa</taxon>
        <taxon>Arthropoda</taxon>
        <taxon>Hexapoda</taxon>
        <taxon>Insecta</taxon>
        <taxon>Pterygota</taxon>
        <taxon>Neoptera</taxon>
        <taxon>Polyneoptera</taxon>
        <taxon>Dictyoptera</taxon>
        <taxon>Blattodea</taxon>
        <taxon>Blattoidea</taxon>
        <taxon>Termitoidae</taxon>
        <taxon>Kalotermitidae</taxon>
        <taxon>Cryptotermitinae</taxon>
        <taxon>Cryptotermes</taxon>
    </lineage>
</organism>
<name>A0A2J7QAD4_9NEOP</name>
<dbReference type="GO" id="GO:0002098">
    <property type="term" value="P:tRNA wobble uridine modification"/>
    <property type="evidence" value="ECO:0007669"/>
    <property type="project" value="InterPro"/>
</dbReference>
<evidence type="ECO:0000256" key="1">
    <source>
        <dbReference type="ARBA" id="ARBA00005043"/>
    </source>
</evidence>
<evidence type="ECO:0000256" key="3">
    <source>
        <dbReference type="ARBA" id="ARBA00020263"/>
    </source>
</evidence>